<reference evidence="1 2" key="1">
    <citation type="submission" date="2021-06" db="EMBL/GenBank/DDBJ databases">
        <title>Caerostris darwini draft genome.</title>
        <authorList>
            <person name="Kono N."/>
            <person name="Arakawa K."/>
        </authorList>
    </citation>
    <scope>NUCLEOTIDE SEQUENCE [LARGE SCALE GENOMIC DNA]</scope>
</reference>
<evidence type="ECO:0000313" key="2">
    <source>
        <dbReference type="Proteomes" id="UP001054837"/>
    </source>
</evidence>
<organism evidence="1 2">
    <name type="scientific">Caerostris darwini</name>
    <dbReference type="NCBI Taxonomy" id="1538125"/>
    <lineage>
        <taxon>Eukaryota</taxon>
        <taxon>Metazoa</taxon>
        <taxon>Ecdysozoa</taxon>
        <taxon>Arthropoda</taxon>
        <taxon>Chelicerata</taxon>
        <taxon>Arachnida</taxon>
        <taxon>Araneae</taxon>
        <taxon>Araneomorphae</taxon>
        <taxon>Entelegynae</taxon>
        <taxon>Araneoidea</taxon>
        <taxon>Araneidae</taxon>
        <taxon>Caerostris</taxon>
    </lineage>
</organism>
<comment type="caution">
    <text evidence="1">The sequence shown here is derived from an EMBL/GenBank/DDBJ whole genome shotgun (WGS) entry which is preliminary data.</text>
</comment>
<accession>A0AAV4T7V1</accession>
<sequence>MGVVRGWCRGGGRGEKVFQSPPTKCVVEAGQHDLETRSSSVISCDIGLQKNSSKELPPEVKFIPGSHRKQEDHKVLATTSGTRTTWYAASCAWVLMSGCFTNARLKAVTASRCTS</sequence>
<name>A0AAV4T7V1_9ARAC</name>
<dbReference type="Proteomes" id="UP001054837">
    <property type="component" value="Unassembled WGS sequence"/>
</dbReference>
<proteinExistence type="predicted"/>
<protein>
    <submittedName>
        <fullName evidence="1">Uncharacterized protein</fullName>
    </submittedName>
</protein>
<keyword evidence="2" id="KW-1185">Reference proteome</keyword>
<dbReference type="AlphaFoldDB" id="A0AAV4T7V1"/>
<gene>
    <name evidence="1" type="ORF">CDAR_168581</name>
</gene>
<dbReference type="EMBL" id="BPLQ01009022">
    <property type="protein sequence ID" value="GIY40997.1"/>
    <property type="molecule type" value="Genomic_DNA"/>
</dbReference>
<evidence type="ECO:0000313" key="1">
    <source>
        <dbReference type="EMBL" id="GIY40997.1"/>
    </source>
</evidence>